<name>A0A1J1INT1_9DIPT</name>
<proteinExistence type="predicted"/>
<keyword evidence="3" id="KW-1185">Reference proteome</keyword>
<dbReference type="AlphaFoldDB" id="A0A1J1INT1"/>
<organism evidence="2 3">
    <name type="scientific">Clunio marinus</name>
    <dbReference type="NCBI Taxonomy" id="568069"/>
    <lineage>
        <taxon>Eukaryota</taxon>
        <taxon>Metazoa</taxon>
        <taxon>Ecdysozoa</taxon>
        <taxon>Arthropoda</taxon>
        <taxon>Hexapoda</taxon>
        <taxon>Insecta</taxon>
        <taxon>Pterygota</taxon>
        <taxon>Neoptera</taxon>
        <taxon>Endopterygota</taxon>
        <taxon>Diptera</taxon>
        <taxon>Nematocera</taxon>
        <taxon>Chironomoidea</taxon>
        <taxon>Chironomidae</taxon>
        <taxon>Clunio</taxon>
    </lineage>
</organism>
<dbReference type="OrthoDB" id="7791027at2759"/>
<feature type="region of interest" description="Disordered" evidence="1">
    <location>
        <begin position="1"/>
        <end position="85"/>
    </location>
</feature>
<evidence type="ECO:0000256" key="1">
    <source>
        <dbReference type="SAM" id="MobiDB-lite"/>
    </source>
</evidence>
<reference evidence="2 3" key="1">
    <citation type="submission" date="2015-04" db="EMBL/GenBank/DDBJ databases">
        <authorList>
            <person name="Syromyatnikov M.Y."/>
            <person name="Popov V.N."/>
        </authorList>
    </citation>
    <scope>NUCLEOTIDE SEQUENCE [LARGE SCALE GENOMIC DNA]</scope>
</reference>
<feature type="compositionally biased region" description="Low complexity" evidence="1">
    <location>
        <begin position="48"/>
        <end position="61"/>
    </location>
</feature>
<dbReference type="Proteomes" id="UP000183832">
    <property type="component" value="Unassembled WGS sequence"/>
</dbReference>
<gene>
    <name evidence="2" type="ORF">CLUMA_CG015032</name>
</gene>
<sequence>MKLKARNKPADGSSHLKQREKTPTPGHKGGHGQAKATAHSAKQPPPGKHGSLSLSKGSLQKTPSSDRDLYLPPPPKAGARNKKNKKKVYDLYVKIDIVSKIKTIYFIKNTSKVTFN</sequence>
<evidence type="ECO:0000313" key="2">
    <source>
        <dbReference type="EMBL" id="CRL01816.1"/>
    </source>
</evidence>
<dbReference type="EMBL" id="CVRI01000056">
    <property type="protein sequence ID" value="CRL01816.1"/>
    <property type="molecule type" value="Genomic_DNA"/>
</dbReference>
<protein>
    <submittedName>
        <fullName evidence="2">CLUMA_CG015032, isoform A</fullName>
    </submittedName>
</protein>
<accession>A0A1J1INT1</accession>
<evidence type="ECO:0000313" key="3">
    <source>
        <dbReference type="Proteomes" id="UP000183832"/>
    </source>
</evidence>